<dbReference type="STRING" id="158441.A0A226EA84"/>
<dbReference type="PROSITE" id="PS00018">
    <property type="entry name" value="EF_HAND_1"/>
    <property type="match status" value="1"/>
</dbReference>
<dbReference type="CDD" id="cd00051">
    <property type="entry name" value="EFh"/>
    <property type="match status" value="1"/>
</dbReference>
<dbReference type="Pfam" id="PF13499">
    <property type="entry name" value="EF-hand_7"/>
    <property type="match status" value="1"/>
</dbReference>
<dbReference type="Proteomes" id="UP000198287">
    <property type="component" value="Unassembled WGS sequence"/>
</dbReference>
<dbReference type="Gene3D" id="1.10.238.10">
    <property type="entry name" value="EF-hand"/>
    <property type="match status" value="1"/>
</dbReference>
<evidence type="ECO:0000313" key="3">
    <source>
        <dbReference type="EMBL" id="OXA53721.1"/>
    </source>
</evidence>
<evidence type="ECO:0000313" key="4">
    <source>
        <dbReference type="Proteomes" id="UP000198287"/>
    </source>
</evidence>
<dbReference type="AlphaFoldDB" id="A0A226EA84"/>
<dbReference type="PROSITE" id="PS50222">
    <property type="entry name" value="EF_HAND_2"/>
    <property type="match status" value="2"/>
</dbReference>
<sequence>MAKNRKYERCEVEAAYQKMPTYNKKHKSINITDPEAFQQAIGFIYTEEQFNAYARYFGEHHDGMMTQDLMAASFGAVDDAEELMKIHILAVDKDKNGLIDESEFKSLLSTLLTHNPNFPRVDFDKFVEEADTNRDGVVSIDEAVAWFVNQAKEFEREI</sequence>
<gene>
    <name evidence="3" type="ORF">Fcan01_11543</name>
</gene>
<feature type="domain" description="EF-hand" evidence="2">
    <location>
        <begin position="79"/>
        <end position="114"/>
    </location>
</feature>
<dbReference type="InterPro" id="IPR018247">
    <property type="entry name" value="EF_Hand_1_Ca_BS"/>
</dbReference>
<accession>A0A226EA84</accession>
<feature type="domain" description="EF-hand" evidence="2">
    <location>
        <begin position="118"/>
        <end position="153"/>
    </location>
</feature>
<keyword evidence="4" id="KW-1185">Reference proteome</keyword>
<dbReference type="InterPro" id="IPR011992">
    <property type="entry name" value="EF-hand-dom_pair"/>
</dbReference>
<protein>
    <submittedName>
        <fullName evidence="3">Putative calcium-binding protein CML20</fullName>
    </submittedName>
</protein>
<reference evidence="3 4" key="1">
    <citation type="submission" date="2015-12" db="EMBL/GenBank/DDBJ databases">
        <title>The genome of Folsomia candida.</title>
        <authorList>
            <person name="Faddeeva A."/>
            <person name="Derks M.F."/>
            <person name="Anvar Y."/>
            <person name="Smit S."/>
            <person name="Van Straalen N."/>
            <person name="Roelofs D."/>
        </authorList>
    </citation>
    <scope>NUCLEOTIDE SEQUENCE [LARGE SCALE GENOMIC DNA]</scope>
    <source>
        <strain evidence="3 4">VU population</strain>
        <tissue evidence="3">Whole body</tissue>
    </source>
</reference>
<evidence type="ECO:0000259" key="2">
    <source>
        <dbReference type="PROSITE" id="PS50222"/>
    </source>
</evidence>
<dbReference type="GO" id="GO:0005509">
    <property type="term" value="F:calcium ion binding"/>
    <property type="evidence" value="ECO:0007669"/>
    <property type="project" value="InterPro"/>
</dbReference>
<comment type="caution">
    <text evidence="3">The sequence shown here is derived from an EMBL/GenBank/DDBJ whole genome shotgun (WGS) entry which is preliminary data.</text>
</comment>
<dbReference type="InterPro" id="IPR002048">
    <property type="entry name" value="EF_hand_dom"/>
</dbReference>
<dbReference type="EMBL" id="LNIX01000005">
    <property type="protein sequence ID" value="OXA53721.1"/>
    <property type="molecule type" value="Genomic_DNA"/>
</dbReference>
<name>A0A226EA84_FOLCA</name>
<keyword evidence="1" id="KW-0106">Calcium</keyword>
<dbReference type="OrthoDB" id="6480673at2759"/>
<dbReference type="SMART" id="SM00054">
    <property type="entry name" value="EFh"/>
    <property type="match status" value="2"/>
</dbReference>
<organism evidence="3 4">
    <name type="scientific">Folsomia candida</name>
    <name type="common">Springtail</name>
    <dbReference type="NCBI Taxonomy" id="158441"/>
    <lineage>
        <taxon>Eukaryota</taxon>
        <taxon>Metazoa</taxon>
        <taxon>Ecdysozoa</taxon>
        <taxon>Arthropoda</taxon>
        <taxon>Hexapoda</taxon>
        <taxon>Collembola</taxon>
        <taxon>Entomobryomorpha</taxon>
        <taxon>Isotomoidea</taxon>
        <taxon>Isotomidae</taxon>
        <taxon>Proisotominae</taxon>
        <taxon>Folsomia</taxon>
    </lineage>
</organism>
<dbReference type="SUPFAM" id="SSF47473">
    <property type="entry name" value="EF-hand"/>
    <property type="match status" value="1"/>
</dbReference>
<evidence type="ECO:0000256" key="1">
    <source>
        <dbReference type="ARBA" id="ARBA00022837"/>
    </source>
</evidence>
<proteinExistence type="predicted"/>